<dbReference type="AlphaFoldDB" id="A0A846XII2"/>
<evidence type="ECO:0000313" key="2">
    <source>
        <dbReference type="EMBL" id="NKY35317.1"/>
    </source>
</evidence>
<accession>A0A846XII2</accession>
<dbReference type="RefSeq" id="WP_157112781.1">
    <property type="nucleotide sequence ID" value="NZ_JAAXOO010000005.1"/>
</dbReference>
<dbReference type="Proteomes" id="UP000565715">
    <property type="component" value="Unassembled WGS sequence"/>
</dbReference>
<feature type="region of interest" description="Disordered" evidence="1">
    <location>
        <begin position="206"/>
        <end position="241"/>
    </location>
</feature>
<evidence type="ECO:0000256" key="1">
    <source>
        <dbReference type="SAM" id="MobiDB-lite"/>
    </source>
</evidence>
<comment type="caution">
    <text evidence="2">The sequence shown here is derived from an EMBL/GenBank/DDBJ whole genome shotgun (WGS) entry which is preliminary data.</text>
</comment>
<feature type="compositionally biased region" description="Basic and acidic residues" evidence="1">
    <location>
        <begin position="222"/>
        <end position="241"/>
    </location>
</feature>
<gene>
    <name evidence="2" type="ORF">HGA13_19910</name>
</gene>
<proteinExistence type="predicted"/>
<protein>
    <submittedName>
        <fullName evidence="2">Uncharacterized protein</fullName>
    </submittedName>
</protein>
<evidence type="ECO:0000313" key="3">
    <source>
        <dbReference type="Proteomes" id="UP000565715"/>
    </source>
</evidence>
<feature type="compositionally biased region" description="Polar residues" evidence="1">
    <location>
        <begin position="210"/>
        <end position="220"/>
    </location>
</feature>
<reference evidence="2 3" key="1">
    <citation type="submission" date="2020-04" db="EMBL/GenBank/DDBJ databases">
        <title>MicrobeNet Type strains.</title>
        <authorList>
            <person name="Nicholson A.C."/>
        </authorList>
    </citation>
    <scope>NUCLEOTIDE SEQUENCE [LARGE SCALE GENOMIC DNA]</scope>
    <source>
        <strain evidence="2 3">DSM 45078</strain>
    </source>
</reference>
<sequence length="241" mass="26473">MDESQDWARRILGTHGPTLRELIPQVVKEVHAASVESQRTSQQKATRAYGLFYSGVLERFECFGKLAGATLISPGGAKYSVPVINGIAVFPWRFARNPDKRMEDIPFSTSVARTELPELHRQPVQGTFDFDVIPPDPISISNNSELTDRISGITSHPDAASHGLVLVAINSSVEELNSVEWGLAVSTGDRRLEWGEFHEVLLAAYHPGPVSTSPNRTFTSDEIPRRLSHGGDDAVDTQGDR</sequence>
<keyword evidence="3" id="KW-1185">Reference proteome</keyword>
<organism evidence="2 3">
    <name type="scientific">Nocardia speluncae</name>
    <dbReference type="NCBI Taxonomy" id="419477"/>
    <lineage>
        <taxon>Bacteria</taxon>
        <taxon>Bacillati</taxon>
        <taxon>Actinomycetota</taxon>
        <taxon>Actinomycetes</taxon>
        <taxon>Mycobacteriales</taxon>
        <taxon>Nocardiaceae</taxon>
        <taxon>Nocardia</taxon>
    </lineage>
</organism>
<dbReference type="EMBL" id="JAAXOO010000005">
    <property type="protein sequence ID" value="NKY35317.1"/>
    <property type="molecule type" value="Genomic_DNA"/>
</dbReference>
<name>A0A846XII2_9NOCA</name>